<protein>
    <submittedName>
        <fullName evidence="2">GNAT family N-acetyltransferase</fullName>
    </submittedName>
</protein>
<dbReference type="PROSITE" id="PS51186">
    <property type="entry name" value="GNAT"/>
    <property type="match status" value="1"/>
</dbReference>
<evidence type="ECO:0000313" key="3">
    <source>
        <dbReference type="Proteomes" id="UP000327000"/>
    </source>
</evidence>
<accession>A0A5N5WGK3</accession>
<dbReference type="GO" id="GO:0016747">
    <property type="term" value="F:acyltransferase activity, transferring groups other than amino-acyl groups"/>
    <property type="evidence" value="ECO:0007669"/>
    <property type="project" value="InterPro"/>
</dbReference>
<organism evidence="2 3">
    <name type="scientific">Streptomyces mobaraensis</name>
    <name type="common">Streptoverticillium mobaraense</name>
    <dbReference type="NCBI Taxonomy" id="35621"/>
    <lineage>
        <taxon>Bacteria</taxon>
        <taxon>Bacillati</taxon>
        <taxon>Actinomycetota</taxon>
        <taxon>Actinomycetes</taxon>
        <taxon>Kitasatosporales</taxon>
        <taxon>Streptomycetaceae</taxon>
        <taxon>Streptomyces</taxon>
    </lineage>
</organism>
<keyword evidence="3" id="KW-1185">Reference proteome</keyword>
<gene>
    <name evidence="2" type="ORF">FRZ00_00440</name>
</gene>
<proteinExistence type="predicted"/>
<evidence type="ECO:0000259" key="1">
    <source>
        <dbReference type="PROSITE" id="PS51186"/>
    </source>
</evidence>
<reference evidence="2 3" key="1">
    <citation type="journal article" date="2019" name="Microb. Cell Fact.">
        <title>Exploring novel herbicidin analogues by transcriptional regulator overexpression and MS/MS molecular networking.</title>
        <authorList>
            <person name="Shi Y."/>
            <person name="Gu R."/>
            <person name="Li Y."/>
            <person name="Wang X."/>
            <person name="Ren W."/>
            <person name="Li X."/>
            <person name="Wang L."/>
            <person name="Xie Y."/>
            <person name="Hong B."/>
        </authorList>
    </citation>
    <scope>NUCLEOTIDE SEQUENCE [LARGE SCALE GENOMIC DNA]</scope>
    <source>
        <strain evidence="2 3">US-43</strain>
    </source>
</reference>
<dbReference type="Gene3D" id="3.40.630.30">
    <property type="match status" value="1"/>
</dbReference>
<dbReference type="AlphaFoldDB" id="A0A5N5WGK3"/>
<dbReference type="Pfam" id="PF00583">
    <property type="entry name" value="Acetyltransf_1"/>
    <property type="match status" value="1"/>
</dbReference>
<sequence>MEISQREDGRLAIRKGGVEDLPVVLAMLDSAVAWLTARGRPGQWGTEPFSTRPASVGKVRGNLASTTVRIAEYDGIPVGTLTLAPRPSEYVEPAGEPEVFVRLLVTDRRRAVPGVGAALLAYAARETRRQGVDLLRVDCYAGDDGRLVAYYRGQGFVPTETFRVGDWPGQVLERRVG</sequence>
<evidence type="ECO:0000313" key="2">
    <source>
        <dbReference type="EMBL" id="KAB7852714.1"/>
    </source>
</evidence>
<dbReference type="SUPFAM" id="SSF55729">
    <property type="entry name" value="Acyl-CoA N-acyltransferases (Nat)"/>
    <property type="match status" value="1"/>
</dbReference>
<dbReference type="InterPro" id="IPR016181">
    <property type="entry name" value="Acyl_CoA_acyltransferase"/>
</dbReference>
<feature type="domain" description="N-acetyltransferase" evidence="1">
    <location>
        <begin position="11"/>
        <end position="177"/>
    </location>
</feature>
<keyword evidence="2" id="KW-0808">Transferase</keyword>
<name>A0A5N5WGK3_STRMB</name>
<dbReference type="CDD" id="cd04301">
    <property type="entry name" value="NAT_SF"/>
    <property type="match status" value="1"/>
</dbReference>
<dbReference type="EMBL" id="VOKX01000001">
    <property type="protein sequence ID" value="KAB7852714.1"/>
    <property type="molecule type" value="Genomic_DNA"/>
</dbReference>
<dbReference type="InterPro" id="IPR000182">
    <property type="entry name" value="GNAT_dom"/>
</dbReference>
<dbReference type="RefSeq" id="WP_152262083.1">
    <property type="nucleotide sequence ID" value="NZ_VOKX01000001.1"/>
</dbReference>
<comment type="caution">
    <text evidence="2">The sequence shown here is derived from an EMBL/GenBank/DDBJ whole genome shotgun (WGS) entry which is preliminary data.</text>
</comment>
<dbReference type="OrthoDB" id="7011037at2"/>
<dbReference type="Proteomes" id="UP000327000">
    <property type="component" value="Unassembled WGS sequence"/>
</dbReference>